<dbReference type="HAMAP" id="MF_00671">
    <property type="entry name" value="TolB"/>
    <property type="match status" value="1"/>
</dbReference>
<dbReference type="InterPro" id="IPR014167">
    <property type="entry name" value="Tol-Pal_TolB"/>
</dbReference>
<comment type="similarity">
    <text evidence="2 5">Belongs to the TolB family.</text>
</comment>
<keyword evidence="5" id="KW-0131">Cell cycle</keyword>
<dbReference type="GO" id="GO:0017038">
    <property type="term" value="P:protein import"/>
    <property type="evidence" value="ECO:0007669"/>
    <property type="project" value="InterPro"/>
</dbReference>
<evidence type="ECO:0000313" key="8">
    <source>
        <dbReference type="Proteomes" id="UP000191110"/>
    </source>
</evidence>
<dbReference type="PANTHER" id="PTHR36842">
    <property type="entry name" value="PROTEIN TOLB HOMOLOG"/>
    <property type="match status" value="1"/>
</dbReference>
<dbReference type="GO" id="GO:0042597">
    <property type="term" value="C:periplasmic space"/>
    <property type="evidence" value="ECO:0007669"/>
    <property type="project" value="UniProtKB-SubCell"/>
</dbReference>
<dbReference type="Gene3D" id="2.120.10.30">
    <property type="entry name" value="TolB, C-terminal domain"/>
    <property type="match status" value="1"/>
</dbReference>
<feature type="chain" id="PRO_5013416880" description="Tol-Pal system protein TolB" evidence="5">
    <location>
        <begin position="24"/>
        <end position="438"/>
    </location>
</feature>
<dbReference type="Proteomes" id="UP000191110">
    <property type="component" value="Unassembled WGS sequence"/>
</dbReference>
<dbReference type="InterPro" id="IPR011042">
    <property type="entry name" value="6-blade_b-propeller_TolB-like"/>
</dbReference>
<feature type="signal peptide" evidence="5">
    <location>
        <begin position="1"/>
        <end position="23"/>
    </location>
</feature>
<evidence type="ECO:0000256" key="1">
    <source>
        <dbReference type="ARBA" id="ARBA00004418"/>
    </source>
</evidence>
<comment type="subunit">
    <text evidence="5">The Tol-Pal system is composed of five core proteins: the inner membrane proteins TolA, TolQ and TolR, the periplasmic protein TolB and the outer membrane protein Pal. They form a network linking the inner and outer membranes and the peptidoglycan layer.</text>
</comment>
<comment type="caution">
    <text evidence="7">The sequence shown here is derived from an EMBL/GenBank/DDBJ whole genome shotgun (WGS) entry which is preliminary data.</text>
</comment>
<dbReference type="Pfam" id="PF04052">
    <property type="entry name" value="TolB_N"/>
    <property type="match status" value="1"/>
</dbReference>
<keyword evidence="3 5" id="KW-0732">Signal</keyword>
<dbReference type="RefSeq" id="WP_078483718.1">
    <property type="nucleotide sequence ID" value="NZ_MPRL01000032.1"/>
</dbReference>
<evidence type="ECO:0000256" key="5">
    <source>
        <dbReference type="HAMAP-Rule" id="MF_00671"/>
    </source>
</evidence>
<dbReference type="Gene3D" id="3.40.50.10070">
    <property type="entry name" value="TolB, N-terminal domain"/>
    <property type="match status" value="1"/>
</dbReference>
<evidence type="ECO:0000259" key="6">
    <source>
        <dbReference type="Pfam" id="PF04052"/>
    </source>
</evidence>
<dbReference type="SUPFAM" id="SSF52964">
    <property type="entry name" value="TolB, N-terminal domain"/>
    <property type="match status" value="1"/>
</dbReference>
<comment type="subcellular location">
    <subcellularLocation>
        <location evidence="1 5">Periplasm</location>
    </subcellularLocation>
</comment>
<evidence type="ECO:0000256" key="4">
    <source>
        <dbReference type="ARBA" id="ARBA00022764"/>
    </source>
</evidence>
<protein>
    <recommendedName>
        <fullName evidence="5">Tol-Pal system protein TolB</fullName>
    </recommendedName>
</protein>
<dbReference type="AlphaFoldDB" id="A0A1T2L4T7"/>
<keyword evidence="5" id="KW-0132">Cell division</keyword>
<organism evidence="7 8">
    <name type="scientific">Solemya pervernicosa gill symbiont</name>
    <dbReference type="NCBI Taxonomy" id="642797"/>
    <lineage>
        <taxon>Bacteria</taxon>
        <taxon>Pseudomonadati</taxon>
        <taxon>Pseudomonadota</taxon>
        <taxon>Gammaproteobacteria</taxon>
        <taxon>sulfur-oxidizing symbionts</taxon>
    </lineage>
</organism>
<keyword evidence="8" id="KW-1185">Reference proteome</keyword>
<dbReference type="NCBIfam" id="TIGR02800">
    <property type="entry name" value="propeller_TolB"/>
    <property type="match status" value="1"/>
</dbReference>
<comment type="function">
    <text evidence="5">Part of the Tol-Pal system, which plays a role in outer membrane invagination during cell division and is important for maintaining outer membrane integrity.</text>
</comment>
<dbReference type="OrthoDB" id="9802240at2"/>
<dbReference type="InterPro" id="IPR011659">
    <property type="entry name" value="WD40"/>
</dbReference>
<dbReference type="InterPro" id="IPR007195">
    <property type="entry name" value="TolB_N"/>
</dbReference>
<reference evidence="7 8" key="1">
    <citation type="submission" date="2016-11" db="EMBL/GenBank/DDBJ databases">
        <title>Mixed transmission modes and dynamic genome evolution in an obligate animal-bacterial symbiosis.</title>
        <authorList>
            <person name="Russell S.L."/>
            <person name="Corbett-Detig R.B."/>
            <person name="Cavanaugh C.M."/>
        </authorList>
    </citation>
    <scope>NUCLEOTIDE SEQUENCE [LARGE SCALE GENOMIC DNA]</scope>
    <source>
        <strain evidence="7">Sveles-Q1</strain>
    </source>
</reference>
<feature type="domain" description="TolB N-terminal" evidence="6">
    <location>
        <begin position="26"/>
        <end position="132"/>
    </location>
</feature>
<evidence type="ECO:0000256" key="3">
    <source>
        <dbReference type="ARBA" id="ARBA00022729"/>
    </source>
</evidence>
<sequence length="438" mass="47937" precursor="true">MNKIFIRGLLALMVWLGSTALQAEGLTIEITKGAEGALPIAVIPFGMQGVNGIDPSQNVGRIVAADLRRSGLFKPLAEKDLLSRPTDGTGVRFADWRLLGADNIVVGRMTPKGGGKFELRFQLFDVTQEKQLAGYSFQVSRTNIRRVAHHISDLIYEKLIGHPGAFSTHIAYISRLGSNEKPTFVLQVADADGFNPQVVLRSSQPLMSPAWSPDATRLAYVTFEKGKASIYMQNIRSGKRDLIASYAGINGAPSFSPDGKRMALTLSKDGNPEIYVVELGSRKLRRLTNHNAIDTEPVWSPDGRMVVFTSDRGGRPQLYKVAARGGKAQRLTFEGKYNARASFSPDGRRLAFVHQVSGDSRFRIAVMEMDSGEIRILTDGSLDESPSIAPNGSMVIYAATERYKAVLSAVSVDGRVQQRLALSEGDVREPAWSPKPMR</sequence>
<dbReference type="Pfam" id="PF07676">
    <property type="entry name" value="PD40"/>
    <property type="match status" value="4"/>
</dbReference>
<keyword evidence="4 5" id="KW-0574">Periplasm</keyword>
<gene>
    <name evidence="5" type="primary">tolB</name>
    <name evidence="7" type="ORF">BOW53_08840</name>
</gene>
<dbReference type="EMBL" id="MPRL01000032">
    <property type="protein sequence ID" value="OOZ40125.1"/>
    <property type="molecule type" value="Genomic_DNA"/>
</dbReference>
<dbReference type="GO" id="GO:0051301">
    <property type="term" value="P:cell division"/>
    <property type="evidence" value="ECO:0007669"/>
    <property type="project" value="UniProtKB-UniRule"/>
</dbReference>
<evidence type="ECO:0000256" key="2">
    <source>
        <dbReference type="ARBA" id="ARBA00009820"/>
    </source>
</evidence>
<dbReference type="SUPFAM" id="SSF69304">
    <property type="entry name" value="Tricorn protease N-terminal domain"/>
    <property type="match status" value="1"/>
</dbReference>
<evidence type="ECO:0000313" key="7">
    <source>
        <dbReference type="EMBL" id="OOZ40125.1"/>
    </source>
</evidence>
<name>A0A1T2L4T7_9GAMM</name>
<accession>A0A1T2L4T7</accession>
<dbReference type="PANTHER" id="PTHR36842:SF1">
    <property type="entry name" value="PROTEIN TOLB"/>
    <property type="match status" value="1"/>
</dbReference>
<proteinExistence type="inferred from homology"/>